<sequence>MADDAAGRHKLFAFIADLQQRVSADVGLLGVTSMTGLSVYNCVFRTTAYSEDQIEDVPTCEFNESSPQIGKLIE</sequence>
<dbReference type="AlphaFoldDB" id="A0A8H2XE00"/>
<comment type="caution">
    <text evidence="1">The sequence shown here is derived from an EMBL/GenBank/DDBJ whole genome shotgun (WGS) entry which is preliminary data.</text>
</comment>
<gene>
    <name evidence="1" type="ORF">RDB_LOCUS15636</name>
</gene>
<proteinExistence type="predicted"/>
<protein>
    <submittedName>
        <fullName evidence="1">Uncharacterized protein</fullName>
    </submittedName>
</protein>
<evidence type="ECO:0000313" key="2">
    <source>
        <dbReference type="Proteomes" id="UP000663861"/>
    </source>
</evidence>
<reference evidence="1" key="1">
    <citation type="submission" date="2021-01" db="EMBL/GenBank/DDBJ databases">
        <authorList>
            <person name="Kaushik A."/>
        </authorList>
    </citation>
    <scope>NUCLEOTIDE SEQUENCE</scope>
    <source>
        <strain evidence="1">AG4-RS23</strain>
    </source>
</reference>
<name>A0A8H2XE00_9AGAM</name>
<evidence type="ECO:0000313" key="1">
    <source>
        <dbReference type="EMBL" id="CAE6422816.1"/>
    </source>
</evidence>
<accession>A0A8H2XE00</accession>
<dbReference type="EMBL" id="CAJMWY010000227">
    <property type="protein sequence ID" value="CAE6422816.1"/>
    <property type="molecule type" value="Genomic_DNA"/>
</dbReference>
<organism evidence="1 2">
    <name type="scientific">Rhizoctonia solani</name>
    <dbReference type="NCBI Taxonomy" id="456999"/>
    <lineage>
        <taxon>Eukaryota</taxon>
        <taxon>Fungi</taxon>
        <taxon>Dikarya</taxon>
        <taxon>Basidiomycota</taxon>
        <taxon>Agaricomycotina</taxon>
        <taxon>Agaricomycetes</taxon>
        <taxon>Cantharellales</taxon>
        <taxon>Ceratobasidiaceae</taxon>
        <taxon>Rhizoctonia</taxon>
    </lineage>
</organism>
<dbReference type="Proteomes" id="UP000663861">
    <property type="component" value="Unassembled WGS sequence"/>
</dbReference>